<dbReference type="EMBL" id="AGNK02002201">
    <property type="status" value="NOT_ANNOTATED_CDS"/>
    <property type="molecule type" value="Genomic_DNA"/>
</dbReference>
<reference evidence="2" key="2">
    <citation type="submission" date="2018-08" db="UniProtKB">
        <authorList>
            <consortium name="EnsemblPlants"/>
        </authorList>
    </citation>
    <scope>IDENTIFICATION</scope>
    <source>
        <strain evidence="2">Yugu1</strain>
    </source>
</reference>
<proteinExistence type="predicted"/>
<dbReference type="EnsemblPlants" id="KQL09312">
    <property type="protein sequence ID" value="KQL09312"/>
    <property type="gene ID" value="SETIT_007668mg"/>
</dbReference>
<sequence>MYISRSNSILYFSISGCYSPMHASIYIILWLLHIFPARTVHGSTKSLLQLARHNLLSYARSLYPTSSPLSYFCSQGEKSDFIVF</sequence>
<dbReference type="Gramene" id="KQL09312">
    <property type="protein sequence ID" value="KQL09312"/>
    <property type="gene ID" value="SETIT_007668mg"/>
</dbReference>
<evidence type="ECO:0000256" key="1">
    <source>
        <dbReference type="SAM" id="Phobius"/>
    </source>
</evidence>
<protein>
    <submittedName>
        <fullName evidence="2">Uncharacterized protein</fullName>
    </submittedName>
</protein>
<accession>K3Y0F7</accession>
<dbReference type="HOGENOM" id="CLU_2531757_0_0_1"/>
<dbReference type="PROSITE" id="PS51257">
    <property type="entry name" value="PROKAR_LIPOPROTEIN"/>
    <property type="match status" value="1"/>
</dbReference>
<dbReference type="Proteomes" id="UP000004995">
    <property type="component" value="Unassembled WGS sequence"/>
</dbReference>
<evidence type="ECO:0000313" key="2">
    <source>
        <dbReference type="EnsemblPlants" id="KQL09312"/>
    </source>
</evidence>
<dbReference type="AlphaFoldDB" id="K3Y0F7"/>
<dbReference type="InParanoid" id="K3Y0F7"/>
<keyword evidence="1" id="KW-0472">Membrane</keyword>
<keyword evidence="1" id="KW-0812">Transmembrane</keyword>
<keyword evidence="3" id="KW-1185">Reference proteome</keyword>
<organism evidence="2 3">
    <name type="scientific">Setaria italica</name>
    <name type="common">Foxtail millet</name>
    <name type="synonym">Panicum italicum</name>
    <dbReference type="NCBI Taxonomy" id="4555"/>
    <lineage>
        <taxon>Eukaryota</taxon>
        <taxon>Viridiplantae</taxon>
        <taxon>Streptophyta</taxon>
        <taxon>Embryophyta</taxon>
        <taxon>Tracheophyta</taxon>
        <taxon>Spermatophyta</taxon>
        <taxon>Magnoliopsida</taxon>
        <taxon>Liliopsida</taxon>
        <taxon>Poales</taxon>
        <taxon>Poaceae</taxon>
        <taxon>PACMAD clade</taxon>
        <taxon>Panicoideae</taxon>
        <taxon>Panicodae</taxon>
        <taxon>Paniceae</taxon>
        <taxon>Cenchrinae</taxon>
        <taxon>Setaria</taxon>
    </lineage>
</organism>
<reference evidence="3" key="1">
    <citation type="journal article" date="2012" name="Nat. Biotechnol.">
        <title>Reference genome sequence of the model plant Setaria.</title>
        <authorList>
            <person name="Bennetzen J.L."/>
            <person name="Schmutz J."/>
            <person name="Wang H."/>
            <person name="Percifield R."/>
            <person name="Hawkins J."/>
            <person name="Pontaroli A.C."/>
            <person name="Estep M."/>
            <person name="Feng L."/>
            <person name="Vaughn J.N."/>
            <person name="Grimwood J."/>
            <person name="Jenkins J."/>
            <person name="Barry K."/>
            <person name="Lindquist E."/>
            <person name="Hellsten U."/>
            <person name="Deshpande S."/>
            <person name="Wang X."/>
            <person name="Wu X."/>
            <person name="Mitros T."/>
            <person name="Triplett J."/>
            <person name="Yang X."/>
            <person name="Ye C.Y."/>
            <person name="Mauro-Herrera M."/>
            <person name="Wang L."/>
            <person name="Li P."/>
            <person name="Sharma M."/>
            <person name="Sharma R."/>
            <person name="Ronald P.C."/>
            <person name="Panaud O."/>
            <person name="Kellogg E.A."/>
            <person name="Brutnell T.P."/>
            <person name="Doust A.N."/>
            <person name="Tuskan G.A."/>
            <person name="Rokhsar D."/>
            <person name="Devos K.M."/>
        </authorList>
    </citation>
    <scope>NUCLEOTIDE SEQUENCE [LARGE SCALE GENOMIC DNA]</scope>
    <source>
        <strain evidence="3">cv. Yugu1</strain>
    </source>
</reference>
<evidence type="ECO:0000313" key="3">
    <source>
        <dbReference type="Proteomes" id="UP000004995"/>
    </source>
</evidence>
<keyword evidence="1" id="KW-1133">Transmembrane helix</keyword>
<name>K3Y0F7_SETIT</name>
<feature type="transmembrane region" description="Helical" evidence="1">
    <location>
        <begin position="9"/>
        <end position="32"/>
    </location>
</feature>